<organism evidence="5 6">
    <name type="scientific">Papaver atlanticum</name>
    <dbReference type="NCBI Taxonomy" id="357466"/>
    <lineage>
        <taxon>Eukaryota</taxon>
        <taxon>Viridiplantae</taxon>
        <taxon>Streptophyta</taxon>
        <taxon>Embryophyta</taxon>
        <taxon>Tracheophyta</taxon>
        <taxon>Spermatophyta</taxon>
        <taxon>Magnoliopsida</taxon>
        <taxon>Ranunculales</taxon>
        <taxon>Papaveraceae</taxon>
        <taxon>Papaveroideae</taxon>
        <taxon>Papaver</taxon>
    </lineage>
</organism>
<evidence type="ECO:0000259" key="3">
    <source>
        <dbReference type="PROSITE" id="PS50927"/>
    </source>
</evidence>
<dbReference type="CDD" id="cd00028">
    <property type="entry name" value="B_lectin"/>
    <property type="match status" value="1"/>
</dbReference>
<dbReference type="PROSITE" id="PS50927">
    <property type="entry name" value="BULB_LECTIN"/>
    <property type="match status" value="1"/>
</dbReference>
<name>A0AAD4SS86_9MAGN</name>
<dbReference type="GO" id="GO:0048544">
    <property type="term" value="P:recognition of pollen"/>
    <property type="evidence" value="ECO:0007669"/>
    <property type="project" value="InterPro"/>
</dbReference>
<evidence type="ECO:0000313" key="5">
    <source>
        <dbReference type="EMBL" id="KAI3920901.1"/>
    </source>
</evidence>
<feature type="domain" description="Bulb-type lectin" evidence="3">
    <location>
        <begin position="1"/>
        <end position="101"/>
    </location>
</feature>
<dbReference type="Pfam" id="PF08276">
    <property type="entry name" value="PAN_2"/>
    <property type="match status" value="1"/>
</dbReference>
<feature type="domain" description="Apple" evidence="4">
    <location>
        <begin position="260"/>
        <end position="335"/>
    </location>
</feature>
<dbReference type="InterPro" id="IPR001480">
    <property type="entry name" value="Bulb-type_lectin_dom"/>
</dbReference>
<dbReference type="Proteomes" id="UP001202328">
    <property type="component" value="Unassembled WGS sequence"/>
</dbReference>
<dbReference type="SMART" id="SM00108">
    <property type="entry name" value="B_lectin"/>
    <property type="match status" value="1"/>
</dbReference>
<keyword evidence="6" id="KW-1185">Reference proteome</keyword>
<accession>A0AAD4SS86</accession>
<dbReference type="Pfam" id="PF00954">
    <property type="entry name" value="S_locus_glycop"/>
    <property type="match status" value="1"/>
</dbReference>
<sequence length="351" mass="39443">MGFFKPGKSVNYYIGIWYKKVSVQTVVWVANRDAPISDPSSTKLTLFVDGNLVLVHNSTSNSLNTTQVVLGDDGNLVLRDGSNPNVVYWQSFDFPTDTWLPGGKFGFNNKTNQSQKLVSWRSEEDPAMGFYKLWDEESNTFLLVPEMRLNYNVNYTYISNVNESYFTYSLYNNSIMSRFVVDVSGQIKQLIWSERTKKWNLDWVQPEQSCRVYGICGPFGSCNQDSQKCECLPGFVPRSSADWSLQDTNGGCVRKTPLQCGTEDGFSPIPSSELPDKPRSSKIDSAEKCRSACEATCSCNGYVFDYRCQLWDGDIMNFNNITSSRASAVFFLRGAAGEFSSLVPVFTSEGK</sequence>
<dbReference type="Gene3D" id="2.90.10.10">
    <property type="entry name" value="Bulb-type lectin domain"/>
    <property type="match status" value="1"/>
</dbReference>
<dbReference type="InterPro" id="IPR000858">
    <property type="entry name" value="S_locus_glycoprot_dom"/>
</dbReference>
<comment type="caution">
    <text evidence="5">The sequence shown here is derived from an EMBL/GenBank/DDBJ whole genome shotgun (WGS) entry which is preliminary data.</text>
</comment>
<dbReference type="PROSITE" id="PS50948">
    <property type="entry name" value="PAN"/>
    <property type="match status" value="1"/>
</dbReference>
<evidence type="ECO:0000256" key="1">
    <source>
        <dbReference type="ARBA" id="ARBA00022729"/>
    </source>
</evidence>
<evidence type="ECO:0000259" key="4">
    <source>
        <dbReference type="PROSITE" id="PS50948"/>
    </source>
</evidence>
<protein>
    <submittedName>
        <fullName evidence="5">Uncharacterized protein</fullName>
    </submittedName>
</protein>
<keyword evidence="1" id="KW-0732">Signal</keyword>
<dbReference type="CDD" id="cd01098">
    <property type="entry name" value="PAN_AP_plant"/>
    <property type="match status" value="1"/>
</dbReference>
<dbReference type="EMBL" id="JAJJMB010008783">
    <property type="protein sequence ID" value="KAI3920901.1"/>
    <property type="molecule type" value="Genomic_DNA"/>
</dbReference>
<evidence type="ECO:0000313" key="6">
    <source>
        <dbReference type="Proteomes" id="UP001202328"/>
    </source>
</evidence>
<gene>
    <name evidence="5" type="ORF">MKW98_015889</name>
</gene>
<dbReference type="Pfam" id="PF01453">
    <property type="entry name" value="B_lectin"/>
    <property type="match status" value="1"/>
</dbReference>
<reference evidence="5" key="1">
    <citation type="submission" date="2022-04" db="EMBL/GenBank/DDBJ databases">
        <title>A functionally conserved STORR gene fusion in Papaver species that diverged 16.8 million years ago.</title>
        <authorList>
            <person name="Catania T."/>
        </authorList>
    </citation>
    <scope>NUCLEOTIDE SEQUENCE</scope>
    <source>
        <strain evidence="5">S-188037</strain>
    </source>
</reference>
<dbReference type="InterPro" id="IPR036426">
    <property type="entry name" value="Bulb-type_lectin_dom_sf"/>
</dbReference>
<dbReference type="SMART" id="SM00473">
    <property type="entry name" value="PAN_AP"/>
    <property type="match status" value="1"/>
</dbReference>
<keyword evidence="2" id="KW-1015">Disulfide bond</keyword>
<dbReference type="InterPro" id="IPR003609">
    <property type="entry name" value="Pan_app"/>
</dbReference>
<dbReference type="PANTHER" id="PTHR32444">
    <property type="entry name" value="BULB-TYPE LECTIN DOMAIN-CONTAINING PROTEIN"/>
    <property type="match status" value="1"/>
</dbReference>
<dbReference type="AlphaFoldDB" id="A0AAD4SS86"/>
<dbReference type="PANTHER" id="PTHR32444:SF247">
    <property type="entry name" value="OS01G0958200 PROTEIN"/>
    <property type="match status" value="1"/>
</dbReference>
<proteinExistence type="predicted"/>
<dbReference type="SUPFAM" id="SSF51110">
    <property type="entry name" value="alpha-D-mannose-specific plant lectins"/>
    <property type="match status" value="1"/>
</dbReference>
<evidence type="ECO:0000256" key="2">
    <source>
        <dbReference type="ARBA" id="ARBA00023157"/>
    </source>
</evidence>